<dbReference type="GO" id="GO:0022857">
    <property type="term" value="F:transmembrane transporter activity"/>
    <property type="evidence" value="ECO:0007669"/>
    <property type="project" value="InterPro"/>
</dbReference>
<dbReference type="InterPro" id="IPR020846">
    <property type="entry name" value="MFS_dom"/>
</dbReference>
<feature type="transmembrane region" description="Helical" evidence="7">
    <location>
        <begin position="55"/>
        <end position="76"/>
    </location>
</feature>
<dbReference type="Proteomes" id="UP000032735">
    <property type="component" value="Chromosome"/>
</dbReference>
<dbReference type="PROSITE" id="PS50850">
    <property type="entry name" value="MFS"/>
    <property type="match status" value="1"/>
</dbReference>
<keyword evidence="4 7" id="KW-0812">Transmembrane</keyword>
<evidence type="ECO:0000256" key="4">
    <source>
        <dbReference type="ARBA" id="ARBA00022692"/>
    </source>
</evidence>
<dbReference type="InterPro" id="IPR036259">
    <property type="entry name" value="MFS_trans_sf"/>
</dbReference>
<evidence type="ECO:0000256" key="6">
    <source>
        <dbReference type="ARBA" id="ARBA00023136"/>
    </source>
</evidence>
<keyword evidence="10" id="KW-1185">Reference proteome</keyword>
<accession>A0A068R5S3</accession>
<name>A0A068R5S3_9GAMM</name>
<sequence>MWVIDAYSLVLAGLLVSMGSIGYRALLLFGSLGFTVVSVLTALSTSPAQLIAGRAMLGFFGAMLMPSTLALISTLFKNREQRCFSVAI</sequence>
<evidence type="ECO:0000256" key="3">
    <source>
        <dbReference type="ARBA" id="ARBA00022475"/>
    </source>
</evidence>
<keyword evidence="6 7" id="KW-0472">Membrane</keyword>
<evidence type="ECO:0000313" key="10">
    <source>
        <dbReference type="Proteomes" id="UP000032735"/>
    </source>
</evidence>
<evidence type="ECO:0000256" key="1">
    <source>
        <dbReference type="ARBA" id="ARBA00004651"/>
    </source>
</evidence>
<evidence type="ECO:0000256" key="7">
    <source>
        <dbReference type="SAM" id="Phobius"/>
    </source>
</evidence>
<dbReference type="EMBL" id="FO704551">
    <property type="protein sequence ID" value="CDG21480.1"/>
    <property type="molecule type" value="Genomic_DNA"/>
</dbReference>
<protein>
    <recommendedName>
        <fullName evidence="8">Major facilitator superfamily (MFS) profile domain-containing protein</fullName>
    </recommendedName>
</protein>
<dbReference type="PANTHER" id="PTHR42718">
    <property type="entry name" value="MAJOR FACILITATOR SUPERFAMILY MULTIDRUG TRANSPORTER MFSC"/>
    <property type="match status" value="1"/>
</dbReference>
<organism evidence="9 10">
    <name type="scientific">Xenorhabdus poinarii G6</name>
    <dbReference type="NCBI Taxonomy" id="1354304"/>
    <lineage>
        <taxon>Bacteria</taxon>
        <taxon>Pseudomonadati</taxon>
        <taxon>Pseudomonadota</taxon>
        <taxon>Gammaproteobacteria</taxon>
        <taxon>Enterobacterales</taxon>
        <taxon>Morganellaceae</taxon>
        <taxon>Xenorhabdus</taxon>
    </lineage>
</organism>
<dbReference type="GO" id="GO:0005886">
    <property type="term" value="C:plasma membrane"/>
    <property type="evidence" value="ECO:0007669"/>
    <property type="project" value="UniProtKB-SubCell"/>
</dbReference>
<proteinExistence type="predicted"/>
<dbReference type="STRING" id="1354304.XPG1_1825"/>
<feature type="transmembrane region" description="Helical" evidence="7">
    <location>
        <begin position="21"/>
        <end position="43"/>
    </location>
</feature>
<dbReference type="SUPFAM" id="SSF103473">
    <property type="entry name" value="MFS general substrate transporter"/>
    <property type="match status" value="1"/>
</dbReference>
<dbReference type="KEGG" id="xpo:XPG1_1825"/>
<dbReference type="PANTHER" id="PTHR42718:SF47">
    <property type="entry name" value="METHYL VIOLOGEN RESISTANCE PROTEIN SMVA"/>
    <property type="match status" value="1"/>
</dbReference>
<evidence type="ECO:0000256" key="2">
    <source>
        <dbReference type="ARBA" id="ARBA00022448"/>
    </source>
</evidence>
<evidence type="ECO:0000259" key="8">
    <source>
        <dbReference type="PROSITE" id="PS50850"/>
    </source>
</evidence>
<dbReference type="Pfam" id="PF07690">
    <property type="entry name" value="MFS_1"/>
    <property type="match status" value="1"/>
</dbReference>
<comment type="subcellular location">
    <subcellularLocation>
        <location evidence="1">Cell membrane</location>
        <topology evidence="1">Multi-pass membrane protein</topology>
    </subcellularLocation>
</comment>
<gene>
    <name evidence="9" type="ORF">XPG1_1825</name>
</gene>
<keyword evidence="5 7" id="KW-1133">Transmembrane helix</keyword>
<keyword evidence="2" id="KW-0813">Transport</keyword>
<evidence type="ECO:0000313" key="9">
    <source>
        <dbReference type="EMBL" id="CDG21480.1"/>
    </source>
</evidence>
<reference evidence="9 10" key="1">
    <citation type="submission" date="2013-07" db="EMBL/GenBank/DDBJ databases">
        <authorList>
            <person name="Genoscope - CEA"/>
        </authorList>
    </citation>
    <scope>NUCLEOTIDE SEQUENCE [LARGE SCALE GENOMIC DNA]</scope>
    <source>
        <strain evidence="9 10">G6</strain>
    </source>
</reference>
<feature type="domain" description="Major facilitator superfamily (MFS) profile" evidence="8">
    <location>
        <begin position="1"/>
        <end position="88"/>
    </location>
</feature>
<dbReference type="HOGENOM" id="CLU_2468316_0_0_6"/>
<dbReference type="AlphaFoldDB" id="A0A068R5S3"/>
<dbReference type="InterPro" id="IPR011701">
    <property type="entry name" value="MFS"/>
</dbReference>
<evidence type="ECO:0000256" key="5">
    <source>
        <dbReference type="ARBA" id="ARBA00022989"/>
    </source>
</evidence>
<keyword evidence="3" id="KW-1003">Cell membrane</keyword>
<dbReference type="Gene3D" id="1.20.1720.10">
    <property type="entry name" value="Multidrug resistance protein D"/>
    <property type="match status" value="1"/>
</dbReference>